<dbReference type="GO" id="GO:0000981">
    <property type="term" value="F:DNA-binding transcription factor activity, RNA polymerase II-specific"/>
    <property type="evidence" value="ECO:0007669"/>
    <property type="project" value="InterPro"/>
</dbReference>
<keyword evidence="4" id="KW-0238">DNA-binding</keyword>
<dbReference type="SMART" id="SM00066">
    <property type="entry name" value="GAL4"/>
    <property type="match status" value="1"/>
</dbReference>
<keyword evidence="3" id="KW-0805">Transcription regulation</keyword>
<dbReference type="PANTHER" id="PTHR47540">
    <property type="entry name" value="THIAMINE REPRESSIBLE GENES REGULATORY PROTEIN THI5"/>
    <property type="match status" value="1"/>
</dbReference>
<dbReference type="SMART" id="SM00906">
    <property type="entry name" value="Fungal_trans"/>
    <property type="match status" value="1"/>
</dbReference>
<dbReference type="CDD" id="cd12148">
    <property type="entry name" value="fungal_TF_MHR"/>
    <property type="match status" value="1"/>
</dbReference>
<feature type="region of interest" description="Disordered" evidence="7">
    <location>
        <begin position="72"/>
        <end position="125"/>
    </location>
</feature>
<keyword evidence="2" id="KW-0479">Metal-binding</keyword>
<organism evidence="9 10">
    <name type="scientific">Fusarium kuroshium</name>
    <dbReference type="NCBI Taxonomy" id="2010991"/>
    <lineage>
        <taxon>Eukaryota</taxon>
        <taxon>Fungi</taxon>
        <taxon>Dikarya</taxon>
        <taxon>Ascomycota</taxon>
        <taxon>Pezizomycotina</taxon>
        <taxon>Sordariomycetes</taxon>
        <taxon>Hypocreomycetidae</taxon>
        <taxon>Hypocreales</taxon>
        <taxon>Nectriaceae</taxon>
        <taxon>Fusarium</taxon>
        <taxon>Fusarium solani species complex</taxon>
    </lineage>
</organism>
<dbReference type="GO" id="GO:0043565">
    <property type="term" value="F:sequence-specific DNA binding"/>
    <property type="evidence" value="ECO:0007669"/>
    <property type="project" value="TreeGrafter"/>
</dbReference>
<dbReference type="Pfam" id="PF04082">
    <property type="entry name" value="Fungal_trans"/>
    <property type="match status" value="1"/>
</dbReference>
<dbReference type="GO" id="GO:0006351">
    <property type="term" value="P:DNA-templated transcription"/>
    <property type="evidence" value="ECO:0007669"/>
    <property type="project" value="InterPro"/>
</dbReference>
<evidence type="ECO:0000256" key="6">
    <source>
        <dbReference type="ARBA" id="ARBA00023242"/>
    </source>
</evidence>
<dbReference type="GO" id="GO:0005634">
    <property type="term" value="C:nucleus"/>
    <property type="evidence" value="ECO:0007669"/>
    <property type="project" value="UniProtKB-SubCell"/>
</dbReference>
<evidence type="ECO:0000256" key="3">
    <source>
        <dbReference type="ARBA" id="ARBA00023015"/>
    </source>
</evidence>
<evidence type="ECO:0000313" key="9">
    <source>
        <dbReference type="EMBL" id="RMJ09437.1"/>
    </source>
</evidence>
<dbReference type="Proteomes" id="UP000277212">
    <property type="component" value="Unassembled WGS sequence"/>
</dbReference>
<dbReference type="InterPro" id="IPR036864">
    <property type="entry name" value="Zn2-C6_fun-type_DNA-bd_sf"/>
</dbReference>
<name>A0A3M2RVV9_9HYPO</name>
<dbReference type="GO" id="GO:0008270">
    <property type="term" value="F:zinc ion binding"/>
    <property type="evidence" value="ECO:0007669"/>
    <property type="project" value="InterPro"/>
</dbReference>
<dbReference type="PROSITE" id="PS00463">
    <property type="entry name" value="ZN2_CY6_FUNGAL_1"/>
    <property type="match status" value="1"/>
</dbReference>
<evidence type="ECO:0000313" key="10">
    <source>
        <dbReference type="Proteomes" id="UP000277212"/>
    </source>
</evidence>
<reference evidence="9 10" key="1">
    <citation type="submission" date="2017-06" db="EMBL/GenBank/DDBJ databases">
        <title>Comparative genomic analysis of Ambrosia Fusariam Clade fungi.</title>
        <authorList>
            <person name="Stajich J.E."/>
            <person name="Carrillo J."/>
            <person name="Kijimoto T."/>
            <person name="Eskalen A."/>
            <person name="O'Donnell K."/>
            <person name="Kasson M."/>
        </authorList>
    </citation>
    <scope>NUCLEOTIDE SEQUENCE [LARGE SCALE GENOMIC DNA]</scope>
    <source>
        <strain evidence="9">UCR3666</strain>
    </source>
</reference>
<dbReference type="SUPFAM" id="SSF57701">
    <property type="entry name" value="Zn2/Cys6 DNA-binding domain"/>
    <property type="match status" value="1"/>
</dbReference>
<dbReference type="EMBL" id="NKUJ01000242">
    <property type="protein sequence ID" value="RMJ09437.1"/>
    <property type="molecule type" value="Genomic_DNA"/>
</dbReference>
<sequence>MTFSNTPESADQAGSKARKLHVACLRCRERKVRCSGSHPCANCQRRSTECVFEPEDRKVVVSENYLNELKRKAEGNDAAQCAKRHQPTPKPSKDSSPVDTTHNDTDSNDETEAQRPVDSFSALSNPLVTTPPQFVTDIRGRKRFLGPSSTWAYSRHIISMIRHNLDQKGSTEVPLNVDGAAFALEFPNMRNIGSVSMENLPSLDHALYLTNTVKFHAGQTYHLFQEQTFMQQLLSLYSHGPDSLNVNNRIWFVHFFVIMALGKALLARGSSRTKPPGSGYFIRALDLLPDVNGLYRDPITAVEVCCGLALYLQSVDHRNSAFVYLGLGLRIALTQGYHRDLIGGSPDCSTDVSRYRSVWWTLYILDRKFSTLIGAPSSIHDSDISVPLPKPHQSAQKSCALDMHVRLSRLLAKVLNTVYCVDERLNCSFLRNIQSTVRELAELAAEMNATPELRLSSTEPISRVSATVNLCYHQCIVLAIRPLLVCLLRDKLDRRTRQDRQDGVIIEPVKALLRTAYESAQKSLRVLTRLQSEDLLGKLAKAERARHLSLIIFLEYFLPFDLDHIFSAGFVLSLIGAVHPASANGDEEYLETTFSLLDSLISGGSIPACFKRQEMGYLQDMLRCLMEPDSCSHPQGVDESGFLPGMICDLSQHGVSPNEMLALASLLEGDSMAQIDPEAVNSWLWEPVSSEGASVMDQPLEER</sequence>
<keyword evidence="5" id="KW-0804">Transcription</keyword>
<dbReference type="PANTHER" id="PTHR47540:SF6">
    <property type="entry name" value="ZN(II)2CYS6 TRANSCRIPTION FACTOR (EUROFUNG)"/>
    <property type="match status" value="1"/>
</dbReference>
<dbReference type="GO" id="GO:0045944">
    <property type="term" value="P:positive regulation of transcription by RNA polymerase II"/>
    <property type="evidence" value="ECO:0007669"/>
    <property type="project" value="TreeGrafter"/>
</dbReference>
<accession>A0A3M2RVV9</accession>
<evidence type="ECO:0000256" key="7">
    <source>
        <dbReference type="SAM" id="MobiDB-lite"/>
    </source>
</evidence>
<dbReference type="InterPro" id="IPR007219">
    <property type="entry name" value="XnlR_reg_dom"/>
</dbReference>
<dbReference type="PROSITE" id="PS50048">
    <property type="entry name" value="ZN2_CY6_FUNGAL_2"/>
    <property type="match status" value="1"/>
</dbReference>
<proteinExistence type="predicted"/>
<dbReference type="STRING" id="2010991.A0A3M2RVV9"/>
<dbReference type="OrthoDB" id="3548654at2759"/>
<evidence type="ECO:0000256" key="4">
    <source>
        <dbReference type="ARBA" id="ARBA00023125"/>
    </source>
</evidence>
<dbReference type="Gene3D" id="4.10.240.10">
    <property type="entry name" value="Zn(2)-C6 fungal-type DNA-binding domain"/>
    <property type="match status" value="1"/>
</dbReference>
<dbReference type="Pfam" id="PF00172">
    <property type="entry name" value="Zn_clus"/>
    <property type="match status" value="1"/>
</dbReference>
<dbReference type="InterPro" id="IPR001138">
    <property type="entry name" value="Zn2Cys6_DnaBD"/>
</dbReference>
<comment type="subcellular location">
    <subcellularLocation>
        <location evidence="1">Nucleus</location>
    </subcellularLocation>
</comment>
<evidence type="ECO:0000256" key="1">
    <source>
        <dbReference type="ARBA" id="ARBA00004123"/>
    </source>
</evidence>
<gene>
    <name evidence="9" type="ORF">CDV36_010928</name>
</gene>
<comment type="caution">
    <text evidence="9">The sequence shown here is derived from an EMBL/GenBank/DDBJ whole genome shotgun (WGS) entry which is preliminary data.</text>
</comment>
<evidence type="ECO:0000259" key="8">
    <source>
        <dbReference type="PROSITE" id="PS50048"/>
    </source>
</evidence>
<dbReference type="InterPro" id="IPR051711">
    <property type="entry name" value="Stress_Response_Reg"/>
</dbReference>
<dbReference type="AlphaFoldDB" id="A0A3M2RVV9"/>
<protein>
    <recommendedName>
        <fullName evidence="8">Zn(2)-C6 fungal-type domain-containing protein</fullName>
    </recommendedName>
</protein>
<feature type="domain" description="Zn(2)-C6 fungal-type" evidence="8">
    <location>
        <begin position="23"/>
        <end position="52"/>
    </location>
</feature>
<keyword evidence="6" id="KW-0539">Nucleus</keyword>
<evidence type="ECO:0000256" key="2">
    <source>
        <dbReference type="ARBA" id="ARBA00022723"/>
    </source>
</evidence>
<dbReference type="CDD" id="cd00067">
    <property type="entry name" value="GAL4"/>
    <property type="match status" value="1"/>
</dbReference>
<evidence type="ECO:0000256" key="5">
    <source>
        <dbReference type="ARBA" id="ARBA00023163"/>
    </source>
</evidence>
<keyword evidence="10" id="KW-1185">Reference proteome</keyword>